<dbReference type="PANTHER" id="PTHR30349">
    <property type="entry name" value="PHAGE INTEGRASE-RELATED"/>
    <property type="match status" value="1"/>
</dbReference>
<comment type="caution">
    <text evidence="7">The sequence shown here is derived from an EMBL/GenBank/DDBJ whole genome shotgun (WGS) entry which is preliminary data.</text>
</comment>
<dbReference type="InterPro" id="IPR025269">
    <property type="entry name" value="SAM-like_dom"/>
</dbReference>
<evidence type="ECO:0000313" key="7">
    <source>
        <dbReference type="EMBL" id="MDQ0270699.1"/>
    </source>
</evidence>
<dbReference type="CDD" id="cd00397">
    <property type="entry name" value="DNA_BRE_C"/>
    <property type="match status" value="1"/>
</dbReference>
<evidence type="ECO:0000256" key="4">
    <source>
        <dbReference type="PROSITE-ProRule" id="PRU01248"/>
    </source>
</evidence>
<dbReference type="EMBL" id="JAUSUB010000010">
    <property type="protein sequence ID" value="MDQ0270699.1"/>
    <property type="molecule type" value="Genomic_DNA"/>
</dbReference>
<dbReference type="InterPro" id="IPR013762">
    <property type="entry name" value="Integrase-like_cat_sf"/>
</dbReference>
<sequence>MKRSYIGQRNEVRRGKVLQPDVDLNTTIDQAMVIFIRAKEAEGVRPGTIKNYFDIVRYLREWLGDDVKLINTINADTIRMYINYLRNERTPYAEDDSRTKTGKNLSVNTINIRIRTLRTLFRFLYNEGIISDNPMQNIPLVRDDEQQEVPGLSDNEVDRILASYDDRQFAQWRDKTLILLLLDTGMRIGESLSLTSEQIDFRQLTAHVPSQIAKNRKNREIPLSREVAKRLRQLVDETQQYFGEDSQIFMNAFGDDLTADAFRRRLNRLKNKINIDTLHPHMFRHTFARNYILNGGDLFTLQRILDHAEIQTTRKYIQMDNEHVRQQHNKFSPLRRIVKRNGIRI</sequence>
<comment type="similarity">
    <text evidence="1">Belongs to the 'phage' integrase family.</text>
</comment>
<dbReference type="PANTHER" id="PTHR30349:SF41">
    <property type="entry name" value="INTEGRASE_RECOMBINASE PROTEIN MJ0367-RELATED"/>
    <property type="match status" value="1"/>
</dbReference>
<gene>
    <name evidence="7" type="ORF">J2S17_002584</name>
</gene>
<name>A0ABU0AHG9_9BACI</name>
<dbReference type="InterPro" id="IPR044068">
    <property type="entry name" value="CB"/>
</dbReference>
<accession>A0ABU0AHG9</accession>
<dbReference type="PROSITE" id="PS51898">
    <property type="entry name" value="TYR_RECOMBINASE"/>
    <property type="match status" value="1"/>
</dbReference>
<dbReference type="Gene3D" id="1.10.443.10">
    <property type="entry name" value="Intergrase catalytic core"/>
    <property type="match status" value="1"/>
</dbReference>
<organism evidence="7 8">
    <name type="scientific">Cytobacillus purgationiresistens</name>
    <dbReference type="NCBI Taxonomy" id="863449"/>
    <lineage>
        <taxon>Bacteria</taxon>
        <taxon>Bacillati</taxon>
        <taxon>Bacillota</taxon>
        <taxon>Bacilli</taxon>
        <taxon>Bacillales</taxon>
        <taxon>Bacillaceae</taxon>
        <taxon>Cytobacillus</taxon>
    </lineage>
</organism>
<protein>
    <submittedName>
        <fullName evidence="7">Integrase/recombinase XerD</fullName>
    </submittedName>
</protein>
<dbReference type="InterPro" id="IPR050090">
    <property type="entry name" value="Tyrosine_recombinase_XerCD"/>
</dbReference>
<dbReference type="InterPro" id="IPR002104">
    <property type="entry name" value="Integrase_catalytic"/>
</dbReference>
<dbReference type="PROSITE" id="PS51900">
    <property type="entry name" value="CB"/>
    <property type="match status" value="1"/>
</dbReference>
<evidence type="ECO:0000259" key="5">
    <source>
        <dbReference type="PROSITE" id="PS51898"/>
    </source>
</evidence>
<keyword evidence="2 4" id="KW-0238">DNA-binding</keyword>
<dbReference type="Gene3D" id="1.10.150.130">
    <property type="match status" value="1"/>
</dbReference>
<feature type="domain" description="Tyr recombinase" evidence="5">
    <location>
        <begin position="147"/>
        <end position="329"/>
    </location>
</feature>
<proteinExistence type="inferred from homology"/>
<dbReference type="Proteomes" id="UP001238088">
    <property type="component" value="Unassembled WGS sequence"/>
</dbReference>
<feature type="domain" description="Core-binding (CB)" evidence="6">
    <location>
        <begin position="26"/>
        <end position="125"/>
    </location>
</feature>
<evidence type="ECO:0000256" key="3">
    <source>
        <dbReference type="ARBA" id="ARBA00023172"/>
    </source>
</evidence>
<evidence type="ECO:0000256" key="1">
    <source>
        <dbReference type="ARBA" id="ARBA00008857"/>
    </source>
</evidence>
<dbReference type="SUPFAM" id="SSF56349">
    <property type="entry name" value="DNA breaking-rejoining enzymes"/>
    <property type="match status" value="1"/>
</dbReference>
<keyword evidence="8" id="KW-1185">Reference proteome</keyword>
<evidence type="ECO:0000256" key="2">
    <source>
        <dbReference type="ARBA" id="ARBA00023125"/>
    </source>
</evidence>
<keyword evidence="3" id="KW-0233">DNA recombination</keyword>
<dbReference type="InterPro" id="IPR010998">
    <property type="entry name" value="Integrase_recombinase_N"/>
</dbReference>
<reference evidence="7 8" key="1">
    <citation type="submission" date="2023-07" db="EMBL/GenBank/DDBJ databases">
        <title>Genomic Encyclopedia of Type Strains, Phase IV (KMG-IV): sequencing the most valuable type-strain genomes for metagenomic binning, comparative biology and taxonomic classification.</title>
        <authorList>
            <person name="Goeker M."/>
        </authorList>
    </citation>
    <scope>NUCLEOTIDE SEQUENCE [LARGE SCALE GENOMIC DNA]</scope>
    <source>
        <strain evidence="7 8">DSM 23494</strain>
    </source>
</reference>
<dbReference type="Pfam" id="PF13102">
    <property type="entry name" value="Phage_int_SAM_5"/>
    <property type="match status" value="1"/>
</dbReference>
<dbReference type="Pfam" id="PF00589">
    <property type="entry name" value="Phage_integrase"/>
    <property type="match status" value="1"/>
</dbReference>
<evidence type="ECO:0000259" key="6">
    <source>
        <dbReference type="PROSITE" id="PS51900"/>
    </source>
</evidence>
<dbReference type="InterPro" id="IPR011010">
    <property type="entry name" value="DNA_brk_join_enz"/>
</dbReference>
<dbReference type="RefSeq" id="WP_307475337.1">
    <property type="nucleotide sequence ID" value="NZ_JAUSUB010000010.1"/>
</dbReference>
<evidence type="ECO:0000313" key="8">
    <source>
        <dbReference type="Proteomes" id="UP001238088"/>
    </source>
</evidence>